<keyword evidence="4" id="KW-0677">Repeat</keyword>
<proteinExistence type="inferred from homology"/>
<evidence type="ECO:0000259" key="8">
    <source>
        <dbReference type="PROSITE" id="PS50042"/>
    </source>
</evidence>
<dbReference type="InterPro" id="IPR014710">
    <property type="entry name" value="RmlC-like_jellyroll"/>
</dbReference>
<dbReference type="Gene3D" id="2.60.120.10">
    <property type="entry name" value="Jelly Rolls"/>
    <property type="match status" value="2"/>
</dbReference>
<dbReference type="PROSITE" id="PS00889">
    <property type="entry name" value="CNMP_BINDING_2"/>
    <property type="match status" value="2"/>
</dbReference>
<evidence type="ECO:0000256" key="3">
    <source>
        <dbReference type="ARBA" id="ARBA00022566"/>
    </source>
</evidence>
<feature type="region of interest" description="Disordered" evidence="7">
    <location>
        <begin position="15"/>
        <end position="38"/>
    </location>
</feature>
<dbReference type="InterPro" id="IPR018488">
    <property type="entry name" value="cNMP-bd_CS"/>
</dbReference>
<evidence type="ECO:0000313" key="9">
    <source>
        <dbReference type="EMBL" id="CAH3156316.1"/>
    </source>
</evidence>
<evidence type="ECO:0000256" key="7">
    <source>
        <dbReference type="SAM" id="MobiDB-lite"/>
    </source>
</evidence>
<dbReference type="Pfam" id="PF00027">
    <property type="entry name" value="cNMP_binding"/>
    <property type="match status" value="2"/>
</dbReference>
<dbReference type="PIRSF" id="PIRSF000548">
    <property type="entry name" value="PK_regulatory"/>
    <property type="match status" value="1"/>
</dbReference>
<keyword evidence="2" id="KW-0597">Phosphoprotein</keyword>
<gene>
    <name evidence="9" type="ORF">PLOB_00001731</name>
</gene>
<feature type="region of interest" description="Disordered" evidence="7">
    <location>
        <begin position="105"/>
        <end position="174"/>
    </location>
</feature>
<comment type="similarity">
    <text evidence="1">Belongs to the cAMP-dependent kinase regulatory chain family.</text>
</comment>
<feature type="domain" description="Cyclic nucleotide-binding" evidence="8">
    <location>
        <begin position="311"/>
        <end position="433"/>
    </location>
</feature>
<dbReference type="PRINTS" id="PR00103">
    <property type="entry name" value="CAMPKINASE"/>
</dbReference>
<evidence type="ECO:0000256" key="6">
    <source>
        <dbReference type="ARBA" id="ARBA00023149"/>
    </source>
</evidence>
<name>A0ABN8Q4A5_9CNID</name>
<dbReference type="InterPro" id="IPR012198">
    <property type="entry name" value="cAMP_dep_PK_reg_su"/>
</dbReference>
<dbReference type="Gene3D" id="1.20.890.10">
    <property type="entry name" value="cAMP-dependent protein kinase regulatory subunit, dimerization-anchoring domain"/>
    <property type="match status" value="1"/>
</dbReference>
<dbReference type="Pfam" id="PF02197">
    <property type="entry name" value="RIIa"/>
    <property type="match status" value="1"/>
</dbReference>
<dbReference type="SUPFAM" id="SSF47391">
    <property type="entry name" value="Dimerization-anchoring domain of cAMP-dependent PK regulatory subunit"/>
    <property type="match status" value="1"/>
</dbReference>
<dbReference type="EMBL" id="CALNXK010000104">
    <property type="protein sequence ID" value="CAH3156316.1"/>
    <property type="molecule type" value="Genomic_DNA"/>
</dbReference>
<feature type="compositionally biased region" description="Acidic residues" evidence="7">
    <location>
        <begin position="123"/>
        <end position="138"/>
    </location>
</feature>
<keyword evidence="6" id="KW-0114">cAMP</keyword>
<dbReference type="Proteomes" id="UP001159405">
    <property type="component" value="Unassembled WGS sequence"/>
</dbReference>
<dbReference type="SMART" id="SM00100">
    <property type="entry name" value="cNMP"/>
    <property type="match status" value="2"/>
</dbReference>
<dbReference type="PROSITE" id="PS00888">
    <property type="entry name" value="CNMP_BINDING_1"/>
    <property type="match status" value="2"/>
</dbReference>
<dbReference type="SUPFAM" id="SSF51206">
    <property type="entry name" value="cAMP-binding domain-like"/>
    <property type="match status" value="2"/>
</dbReference>
<dbReference type="InterPro" id="IPR003117">
    <property type="entry name" value="cAMP_dep_PK_reg_su_I/II_a/b"/>
</dbReference>
<dbReference type="InterPro" id="IPR018490">
    <property type="entry name" value="cNMP-bd_dom_sf"/>
</dbReference>
<protein>
    <recommendedName>
        <fullName evidence="8">Cyclic nucleotide-binding domain-containing protein</fullName>
    </recommendedName>
</protein>
<keyword evidence="10" id="KW-1185">Reference proteome</keyword>
<comment type="caution">
    <text evidence="9">The sequence shown here is derived from an EMBL/GenBank/DDBJ whole genome shotgun (WGS) entry which is preliminary data.</text>
</comment>
<evidence type="ECO:0000256" key="1">
    <source>
        <dbReference type="ARBA" id="ARBA00005753"/>
    </source>
</evidence>
<dbReference type="PANTHER" id="PTHR11635">
    <property type="entry name" value="CAMP-DEPENDENT PROTEIN KINASE REGULATORY CHAIN"/>
    <property type="match status" value="1"/>
</dbReference>
<dbReference type="CDD" id="cd00038">
    <property type="entry name" value="CAP_ED"/>
    <property type="match status" value="2"/>
</dbReference>
<sequence length="445" mass="50441">MANSGSWKRMKRVFFPWGKKNRNQPPPPPPPSFDELTSSPGIQCFSFNFNKTSFKVDDKMDLELPAGFTDLLQEFTVQVLQDKPDDIVEFAANYFMKLKLKEKRSKDGTKRRGKGVSFQSEEVNGEENSDDEDDEEDMEPPKNRFARRQSVCAEPLNPDSDEDDENPVVYPKSDEQRKRLNDAIKNILLFKNVEPEQLNQVLDAMFEKKVQPGEHVIDQGDDGDNFYVIDRGVYDIYVKIDGQDKLVGAYNEKGSFGELALMYNTPRAATIIATSEGILWALDRVTFRRILLKAAAKKRKAHEALLENVPMLKEITDYERMNLADALMSKKFKDGDCVINQGDDADCMYFVESGMASVRIHNQDDPTEEVELTQCTKGGYFGELALVTHKPRAASVYAVGDLVCAVLDVHAFERLLGPCMDIMKRNIDGYEEQLKKLGVGNTELR</sequence>
<dbReference type="CDD" id="cd12099">
    <property type="entry name" value="DD_RII_PKA"/>
    <property type="match status" value="1"/>
</dbReference>
<dbReference type="PANTHER" id="PTHR11635:SF152">
    <property type="entry name" value="CAMP-DEPENDENT PROTEIN KINASE TYPE I REGULATORY SUBUNIT-RELATED"/>
    <property type="match status" value="1"/>
</dbReference>
<evidence type="ECO:0000256" key="2">
    <source>
        <dbReference type="ARBA" id="ARBA00022553"/>
    </source>
</evidence>
<keyword evidence="3" id="KW-0116">cAMP-binding</keyword>
<evidence type="ECO:0000313" key="10">
    <source>
        <dbReference type="Proteomes" id="UP001159405"/>
    </source>
</evidence>
<dbReference type="InterPro" id="IPR000595">
    <property type="entry name" value="cNMP-bd_dom"/>
</dbReference>
<keyword evidence="5" id="KW-0547">Nucleotide-binding</keyword>
<organism evidence="9 10">
    <name type="scientific">Porites lobata</name>
    <dbReference type="NCBI Taxonomy" id="104759"/>
    <lineage>
        <taxon>Eukaryota</taxon>
        <taxon>Metazoa</taxon>
        <taxon>Cnidaria</taxon>
        <taxon>Anthozoa</taxon>
        <taxon>Hexacorallia</taxon>
        <taxon>Scleractinia</taxon>
        <taxon>Fungiina</taxon>
        <taxon>Poritidae</taxon>
        <taxon>Porites</taxon>
    </lineage>
</organism>
<dbReference type="SMART" id="SM00394">
    <property type="entry name" value="RIIa"/>
    <property type="match status" value="1"/>
</dbReference>
<dbReference type="PROSITE" id="PS50042">
    <property type="entry name" value="CNMP_BINDING_3"/>
    <property type="match status" value="2"/>
</dbReference>
<feature type="domain" description="Cyclic nucleotide-binding" evidence="8">
    <location>
        <begin position="189"/>
        <end position="308"/>
    </location>
</feature>
<dbReference type="InterPro" id="IPR050503">
    <property type="entry name" value="cAMP-dep_PK_reg_su-like"/>
</dbReference>
<reference evidence="9 10" key="1">
    <citation type="submission" date="2022-05" db="EMBL/GenBank/DDBJ databases">
        <authorList>
            <consortium name="Genoscope - CEA"/>
            <person name="William W."/>
        </authorList>
    </citation>
    <scope>NUCLEOTIDE SEQUENCE [LARGE SCALE GENOMIC DNA]</scope>
</reference>
<evidence type="ECO:0000256" key="4">
    <source>
        <dbReference type="ARBA" id="ARBA00022737"/>
    </source>
</evidence>
<evidence type="ECO:0000256" key="5">
    <source>
        <dbReference type="ARBA" id="ARBA00022741"/>
    </source>
</evidence>
<accession>A0ABN8Q4A5</accession>